<dbReference type="PANTHER" id="PTHR10681:SF121">
    <property type="entry name" value="ALKYL HYDROPEROXIDE REDUCTASE C"/>
    <property type="match status" value="1"/>
</dbReference>
<feature type="domain" description="Thioredoxin" evidence="7">
    <location>
        <begin position="4"/>
        <end position="165"/>
    </location>
</feature>
<evidence type="ECO:0000256" key="3">
    <source>
        <dbReference type="ARBA" id="ARBA00022862"/>
    </source>
</evidence>
<evidence type="ECO:0000259" key="7">
    <source>
        <dbReference type="PROSITE" id="PS51352"/>
    </source>
</evidence>
<dbReference type="GO" id="GO:0004601">
    <property type="term" value="F:peroxidase activity"/>
    <property type="evidence" value="ECO:0007669"/>
    <property type="project" value="UniProtKB-KW"/>
</dbReference>
<dbReference type="PANTHER" id="PTHR10681">
    <property type="entry name" value="THIOREDOXIN PEROXIDASE"/>
    <property type="match status" value="1"/>
</dbReference>
<keyword evidence="9" id="KW-1185">Reference proteome</keyword>
<dbReference type="EC" id="1.11.1.-" evidence="8"/>
<accession>A0ABW3U2G5</accession>
<keyword evidence="2 8" id="KW-0575">Peroxidase</keyword>
<dbReference type="SUPFAM" id="SSF52833">
    <property type="entry name" value="Thioredoxin-like"/>
    <property type="match status" value="1"/>
</dbReference>
<dbReference type="Pfam" id="PF00578">
    <property type="entry name" value="AhpC-TSA"/>
    <property type="match status" value="1"/>
</dbReference>
<dbReference type="EMBL" id="JBHTLT010000130">
    <property type="protein sequence ID" value="MFD1206834.1"/>
    <property type="molecule type" value="Genomic_DNA"/>
</dbReference>
<keyword evidence="5" id="KW-1015">Disulfide bond</keyword>
<keyword evidence="3" id="KW-0049">Antioxidant</keyword>
<dbReference type="PROSITE" id="PS51352">
    <property type="entry name" value="THIOREDOXIN_2"/>
    <property type="match status" value="1"/>
</dbReference>
<evidence type="ECO:0000256" key="4">
    <source>
        <dbReference type="ARBA" id="ARBA00023002"/>
    </source>
</evidence>
<evidence type="ECO:0000256" key="5">
    <source>
        <dbReference type="ARBA" id="ARBA00023157"/>
    </source>
</evidence>
<sequence>MIERIIGKEAPKFTMIAVLPDKSFGTVSLEENMNNGKWTVLFFYPLDFATICPSEITALSDRYEEFEKLNAQLIGASTDTVYTHLAWINTKRKDRGLEQLNFPLASDRNQLVSRRYGVLITEEGITLRALFIISPEGILKYEAVFCDDIGRDVDETLRVLRALQIGGLTVNCEKQ</sequence>
<evidence type="ECO:0000313" key="9">
    <source>
        <dbReference type="Proteomes" id="UP001597231"/>
    </source>
</evidence>
<dbReference type="InterPro" id="IPR013766">
    <property type="entry name" value="Thioredoxin_domain"/>
</dbReference>
<dbReference type="RefSeq" id="WP_381482477.1">
    <property type="nucleotide sequence ID" value="NZ_JBHTLT010000130.1"/>
</dbReference>
<name>A0ABW3U2G5_9BACL</name>
<organism evidence="8 9">
    <name type="scientific">Sporosarcina contaminans</name>
    <dbReference type="NCBI Taxonomy" id="633403"/>
    <lineage>
        <taxon>Bacteria</taxon>
        <taxon>Bacillati</taxon>
        <taxon>Bacillota</taxon>
        <taxon>Bacilli</taxon>
        <taxon>Bacillales</taxon>
        <taxon>Caryophanaceae</taxon>
        <taxon>Sporosarcina</taxon>
    </lineage>
</organism>
<gene>
    <name evidence="8" type="ORF">ACFQ38_17190</name>
</gene>
<reference evidence="9" key="1">
    <citation type="journal article" date="2019" name="Int. J. Syst. Evol. Microbiol.">
        <title>The Global Catalogue of Microorganisms (GCM) 10K type strain sequencing project: providing services to taxonomists for standard genome sequencing and annotation.</title>
        <authorList>
            <consortium name="The Broad Institute Genomics Platform"/>
            <consortium name="The Broad Institute Genome Sequencing Center for Infectious Disease"/>
            <person name="Wu L."/>
            <person name="Ma J."/>
        </authorList>
    </citation>
    <scope>NUCLEOTIDE SEQUENCE [LARGE SCALE GENOMIC DNA]</scope>
    <source>
        <strain evidence="9">CCUG 53915</strain>
    </source>
</reference>
<dbReference type="InterPro" id="IPR036249">
    <property type="entry name" value="Thioredoxin-like_sf"/>
</dbReference>
<keyword evidence="4 8" id="KW-0560">Oxidoreductase</keyword>
<dbReference type="InterPro" id="IPR050217">
    <property type="entry name" value="Peroxiredoxin"/>
</dbReference>
<protein>
    <submittedName>
        <fullName evidence="8">Peroxiredoxin</fullName>
        <ecNumber evidence="8">1.11.1.-</ecNumber>
    </submittedName>
</protein>
<evidence type="ECO:0000256" key="2">
    <source>
        <dbReference type="ARBA" id="ARBA00022559"/>
    </source>
</evidence>
<dbReference type="Gene3D" id="3.40.30.10">
    <property type="entry name" value="Glutaredoxin"/>
    <property type="match status" value="1"/>
</dbReference>
<dbReference type="CDD" id="cd03015">
    <property type="entry name" value="PRX_Typ2cys"/>
    <property type="match status" value="1"/>
</dbReference>
<evidence type="ECO:0000313" key="8">
    <source>
        <dbReference type="EMBL" id="MFD1206834.1"/>
    </source>
</evidence>
<comment type="caution">
    <text evidence="8">The sequence shown here is derived from an EMBL/GenBank/DDBJ whole genome shotgun (WGS) entry which is preliminary data.</text>
</comment>
<dbReference type="InterPro" id="IPR000866">
    <property type="entry name" value="AhpC/TSA"/>
</dbReference>
<evidence type="ECO:0000256" key="6">
    <source>
        <dbReference type="ARBA" id="ARBA00023284"/>
    </source>
</evidence>
<comment type="similarity">
    <text evidence="1">Belongs to the peroxiredoxin family. AhpC/Prx1 subfamily.</text>
</comment>
<proteinExistence type="inferred from homology"/>
<keyword evidence="6" id="KW-0676">Redox-active center</keyword>
<dbReference type="PIRSF" id="PIRSF000239">
    <property type="entry name" value="AHPC"/>
    <property type="match status" value="1"/>
</dbReference>
<dbReference type="InterPro" id="IPR024706">
    <property type="entry name" value="Peroxiredoxin_AhpC-typ"/>
</dbReference>
<evidence type="ECO:0000256" key="1">
    <source>
        <dbReference type="ARBA" id="ARBA00009796"/>
    </source>
</evidence>
<dbReference type="Proteomes" id="UP001597231">
    <property type="component" value="Unassembled WGS sequence"/>
</dbReference>